<name>A0A151GP70_DRECN</name>
<feature type="transmembrane region" description="Helical" evidence="6">
    <location>
        <begin position="287"/>
        <end position="311"/>
    </location>
</feature>
<proteinExistence type="predicted"/>
<accession>A0A151GP70</accession>
<feature type="transmembrane region" description="Helical" evidence="6">
    <location>
        <begin position="152"/>
        <end position="173"/>
    </location>
</feature>
<dbReference type="PANTHER" id="PTHR31465:SF9">
    <property type="entry name" value="SPHINGOID LONG-CHAIN BASE TRANSPORTER RSB1"/>
    <property type="match status" value="1"/>
</dbReference>
<keyword evidence="4 6" id="KW-0472">Membrane</keyword>
<keyword evidence="8" id="KW-1185">Reference proteome</keyword>
<evidence type="ECO:0000256" key="2">
    <source>
        <dbReference type="ARBA" id="ARBA00022692"/>
    </source>
</evidence>
<evidence type="ECO:0000256" key="1">
    <source>
        <dbReference type="ARBA" id="ARBA00004141"/>
    </source>
</evidence>
<evidence type="ECO:0008006" key="9">
    <source>
        <dbReference type="Google" id="ProtNLM"/>
    </source>
</evidence>
<keyword evidence="3 6" id="KW-1133">Transmembrane helix</keyword>
<dbReference type="PANTHER" id="PTHR31465">
    <property type="entry name" value="PROTEIN RTA1-RELATED"/>
    <property type="match status" value="1"/>
</dbReference>
<dbReference type="AlphaFoldDB" id="A0A151GP70"/>
<protein>
    <recommendedName>
        <fullName evidence="9">Parasitic phase-specific protein PSP-1</fullName>
    </recommendedName>
</protein>
<dbReference type="Pfam" id="PF04479">
    <property type="entry name" value="RTA1"/>
    <property type="match status" value="2"/>
</dbReference>
<dbReference type="GO" id="GO:0000324">
    <property type="term" value="C:fungal-type vacuole"/>
    <property type="evidence" value="ECO:0007669"/>
    <property type="project" value="TreeGrafter"/>
</dbReference>
<evidence type="ECO:0000256" key="5">
    <source>
        <dbReference type="SAM" id="MobiDB-lite"/>
    </source>
</evidence>
<feature type="transmembrane region" description="Helical" evidence="6">
    <location>
        <begin position="364"/>
        <end position="382"/>
    </location>
</feature>
<feature type="transmembrane region" description="Helical" evidence="6">
    <location>
        <begin position="480"/>
        <end position="507"/>
    </location>
</feature>
<dbReference type="STRING" id="98403.A0A151GP70"/>
<dbReference type="Proteomes" id="UP000076580">
    <property type="component" value="Chromosome 01"/>
</dbReference>
<evidence type="ECO:0000313" key="7">
    <source>
        <dbReference type="EMBL" id="KYK58886.1"/>
    </source>
</evidence>
<gene>
    <name evidence="7" type="ORF">DCS_00013</name>
</gene>
<comment type="caution">
    <text evidence="7">The sequence shown here is derived from an EMBL/GenBank/DDBJ whole genome shotgun (WGS) entry which is preliminary data.</text>
</comment>
<feature type="transmembrane region" description="Helical" evidence="6">
    <location>
        <begin position="115"/>
        <end position="132"/>
    </location>
</feature>
<dbReference type="GeneID" id="63712656"/>
<feature type="transmembrane region" description="Helical" evidence="6">
    <location>
        <begin position="442"/>
        <end position="465"/>
    </location>
</feature>
<feature type="transmembrane region" description="Helical" evidence="6">
    <location>
        <begin position="323"/>
        <end position="344"/>
    </location>
</feature>
<feature type="region of interest" description="Disordered" evidence="5">
    <location>
        <begin position="1"/>
        <end position="50"/>
    </location>
</feature>
<evidence type="ECO:0000256" key="3">
    <source>
        <dbReference type="ARBA" id="ARBA00022989"/>
    </source>
</evidence>
<dbReference type="RefSeq" id="XP_040658238.1">
    <property type="nucleotide sequence ID" value="XM_040797355.1"/>
</dbReference>
<feature type="compositionally biased region" description="Basic and acidic residues" evidence="5">
    <location>
        <begin position="31"/>
        <end position="40"/>
    </location>
</feature>
<dbReference type="GO" id="GO:0005886">
    <property type="term" value="C:plasma membrane"/>
    <property type="evidence" value="ECO:0007669"/>
    <property type="project" value="TreeGrafter"/>
</dbReference>
<dbReference type="EMBL" id="LAYC01000001">
    <property type="protein sequence ID" value="KYK58886.1"/>
    <property type="molecule type" value="Genomic_DNA"/>
</dbReference>
<evidence type="ECO:0000256" key="4">
    <source>
        <dbReference type="ARBA" id="ARBA00023136"/>
    </source>
</evidence>
<evidence type="ECO:0000256" key="6">
    <source>
        <dbReference type="SAM" id="Phobius"/>
    </source>
</evidence>
<evidence type="ECO:0000313" key="8">
    <source>
        <dbReference type="Proteomes" id="UP000076580"/>
    </source>
</evidence>
<dbReference type="InterPro" id="IPR007568">
    <property type="entry name" value="RTA1"/>
</dbReference>
<comment type="subcellular location">
    <subcellularLocation>
        <location evidence="1">Membrane</location>
        <topology evidence="1">Multi-pass membrane protein</topology>
    </subcellularLocation>
</comment>
<dbReference type="InParanoid" id="A0A151GP70"/>
<organism evidence="7 8">
    <name type="scientific">Drechmeria coniospora</name>
    <name type="common">Nematophagous fungus</name>
    <name type="synonym">Meria coniospora</name>
    <dbReference type="NCBI Taxonomy" id="98403"/>
    <lineage>
        <taxon>Eukaryota</taxon>
        <taxon>Fungi</taxon>
        <taxon>Dikarya</taxon>
        <taxon>Ascomycota</taxon>
        <taxon>Pezizomycotina</taxon>
        <taxon>Sordariomycetes</taxon>
        <taxon>Hypocreomycetidae</taxon>
        <taxon>Hypocreales</taxon>
        <taxon>Ophiocordycipitaceae</taxon>
        <taxon>Drechmeria</taxon>
    </lineage>
</organism>
<reference evidence="7 8" key="1">
    <citation type="journal article" date="2016" name="Sci. Rep.">
        <title>Insights into Adaptations to a Near-Obligate Nematode Endoparasitic Lifestyle from the Finished Genome of Drechmeria coniospora.</title>
        <authorList>
            <person name="Zhang L."/>
            <person name="Zhou Z."/>
            <person name="Guo Q."/>
            <person name="Fokkens L."/>
            <person name="Miskei M."/>
            <person name="Pocsi I."/>
            <person name="Zhang W."/>
            <person name="Chen M."/>
            <person name="Wang L."/>
            <person name="Sun Y."/>
            <person name="Donzelli B.G."/>
            <person name="Gibson D.M."/>
            <person name="Nelson D.R."/>
            <person name="Luo J.G."/>
            <person name="Rep M."/>
            <person name="Liu H."/>
            <person name="Yang S."/>
            <person name="Wang J."/>
            <person name="Krasnoff S.B."/>
            <person name="Xu Y."/>
            <person name="Molnar I."/>
            <person name="Lin M."/>
        </authorList>
    </citation>
    <scope>NUCLEOTIDE SEQUENCE [LARGE SCALE GENOMIC DNA]</scope>
    <source>
        <strain evidence="7 8">ARSEF 6962</strain>
    </source>
</reference>
<sequence length="513" mass="55918">MVPQHLRRPAVLAGEGRRDGRRKTPKVSLGHVDDGQEKKNNARTNKLEATPNAMAPSPCVLLGSVQSCATALVLLMGSLLDSNSPTSSHLTLRLLRSPLHPRSNRCHRRSSLRRIRGSVMSFAIGGLVPFGPDANCTLDLCPLEWSILGYRPSTAASATAIALFALSLAAHAYQGARARTWGFTAGMVSGCILEIIGYAGRIHLYENPFDFGHFLLQISKSFSIFVSSSSSASSTPRRCPRLVFTASSLSSPRLRLRLVLVLPRLCPRLVLTDLLSYSPPLRPRLRFVLASSVLASSVLASSVLASSVLASSRPRILSSSPPLVLTSSLCITLAPVFFCAAIYILLSQLIHAIDESISRFDPKFIYWVFIPCDVVSLVLQAVGGSLSCVAETTDEIQVGVNISLAGLVFQVFTLALFCILFADYLTACWRHADARRKLTSRLVVFLALLFTAILLILLRCAYRIVELHEGYFSDMFRDEIFFIALESGVICVTVLVLNIGHPGLVLIHNSKQV</sequence>
<feature type="transmembrane region" description="Helical" evidence="6">
    <location>
        <begin position="402"/>
        <end position="422"/>
    </location>
</feature>
<keyword evidence="2 6" id="KW-0812">Transmembrane</keyword>